<dbReference type="Proteomes" id="UP000324091">
    <property type="component" value="Chromosome 21"/>
</dbReference>
<feature type="compositionally biased region" description="Polar residues" evidence="6">
    <location>
        <begin position="587"/>
        <end position="596"/>
    </location>
</feature>
<keyword evidence="3" id="KW-0007">Acetylation</keyword>
<dbReference type="InterPro" id="IPR008942">
    <property type="entry name" value="ENTH_VHS"/>
</dbReference>
<dbReference type="Gene3D" id="6.10.250.2560">
    <property type="match status" value="1"/>
</dbReference>
<name>A0A5C6NFI7_9TELE</name>
<dbReference type="Gene3D" id="1.25.40.90">
    <property type="match status" value="1"/>
</dbReference>
<dbReference type="PANTHER" id="PTHR12460">
    <property type="entry name" value="CYCLIN-DEPENDENT KINASE INHIBITOR-RELATED PROTEIN"/>
    <property type="match status" value="1"/>
</dbReference>
<dbReference type="PANTHER" id="PTHR12460:SF40">
    <property type="entry name" value="REGULATION OF NUCLEAR PRE-MRNA DOMAIN-CONTAINING PROTEIN 2"/>
    <property type="match status" value="1"/>
</dbReference>
<dbReference type="EMBL" id="RHFK02000014">
    <property type="protein sequence ID" value="TWW65648.1"/>
    <property type="molecule type" value="Genomic_DNA"/>
</dbReference>
<feature type="region of interest" description="Disordered" evidence="6">
    <location>
        <begin position="680"/>
        <end position="704"/>
    </location>
</feature>
<dbReference type="Pfam" id="PF04818">
    <property type="entry name" value="CID"/>
    <property type="match status" value="1"/>
</dbReference>
<keyword evidence="1" id="KW-0488">Methylation</keyword>
<evidence type="ECO:0000256" key="6">
    <source>
        <dbReference type="SAM" id="MobiDB-lite"/>
    </source>
</evidence>
<evidence type="ECO:0000256" key="5">
    <source>
        <dbReference type="ARBA" id="ARBA00067342"/>
    </source>
</evidence>
<reference evidence="8 9" key="1">
    <citation type="submission" date="2019-04" db="EMBL/GenBank/DDBJ databases">
        <title>Chromosome genome assembly for Takifugu flavidus.</title>
        <authorList>
            <person name="Xiao S."/>
        </authorList>
    </citation>
    <scope>NUCLEOTIDE SEQUENCE [LARGE SCALE GENOMIC DNA]</scope>
    <source>
        <strain evidence="8">HTHZ2018</strain>
        <tissue evidence="8">Muscle</tissue>
    </source>
</reference>
<dbReference type="AlphaFoldDB" id="A0A5C6NFI7"/>
<feature type="compositionally biased region" description="Basic and acidic residues" evidence="6">
    <location>
        <begin position="358"/>
        <end position="369"/>
    </location>
</feature>
<evidence type="ECO:0000313" key="8">
    <source>
        <dbReference type="EMBL" id="TWW65648.1"/>
    </source>
</evidence>
<comment type="subunit">
    <text evidence="4">Associates with the RNA polymerase II complex.</text>
</comment>
<feature type="region of interest" description="Disordered" evidence="6">
    <location>
        <begin position="575"/>
        <end position="616"/>
    </location>
</feature>
<dbReference type="SMART" id="SM00582">
    <property type="entry name" value="RPR"/>
    <property type="match status" value="1"/>
</dbReference>
<feature type="compositionally biased region" description="Pro residues" evidence="6">
    <location>
        <begin position="1046"/>
        <end position="1058"/>
    </location>
</feature>
<feature type="region of interest" description="Disordered" evidence="6">
    <location>
        <begin position="913"/>
        <end position="1091"/>
    </location>
</feature>
<feature type="region of interest" description="Disordered" evidence="6">
    <location>
        <begin position="334"/>
        <end position="402"/>
    </location>
</feature>
<dbReference type="FunFam" id="1.25.40.90:FF:000020">
    <property type="entry name" value="regulation of nuclear pre-mRNA domain-containing protein 2 isoform X1"/>
    <property type="match status" value="1"/>
</dbReference>
<dbReference type="PROSITE" id="PS51391">
    <property type="entry name" value="CID"/>
    <property type="match status" value="1"/>
</dbReference>
<feature type="compositionally biased region" description="Basic and acidic residues" evidence="6">
    <location>
        <begin position="922"/>
        <end position="968"/>
    </location>
</feature>
<dbReference type="GO" id="GO:0031124">
    <property type="term" value="P:mRNA 3'-end processing"/>
    <property type="evidence" value="ECO:0007669"/>
    <property type="project" value="TreeGrafter"/>
</dbReference>
<sequence length="1091" mass="118214">MAEGAGAISGDSLESSLEKRFQNVTNTMDSIQGLSTWCVDNKKYHSLIVRHWIKCLKKSVSSHRLNLFYVANDVIQNCKRKNAIVYRTAFAEVLRDACMLVNLDGDRKVIKSVGRILSIWEERGVYSGSLITELKSTLTKAESPPETPVEQKTPVESKADLRSTIVAEFVGRRPVWRPVGERWADVGVVVAMFVVNTKQVQQAFYCSTSQPQTLVDKLSRYKKSVEEVDLREKQLAAMRIDICNAENLKKLKDKAGGKKFSKDFEEGSAQLQEFIKLLNGHCKTGPPLMQILGNADIFYETQYKEVKIVANAYQAFANRVSHLKRKLDALKATLPDLDDSPIPSPSADAPSPTGSESPFHDMDLGHPDLDVSAMDEEAEPPAPSPLSSPGGSPKHAAAFDNDDNRMVEDMDLSEEEADGGVIAASTRTLSPISLSALYSTLEQQIECPPKPEASAPFPATTEPSVAAERPVGPFAAPVSDAAAAVDGIDLAKIGSILNNVAAESPPVTVPAESSVKAAPAASGAPQDATSLVNLLSKVDVSPVDLLSALSKVQKQSSFDGIDSLLTDPAANACIDSFAPDQAPPTPVSTSASLVPPQSQPPACATPVPSDSQAPAQTYNPASALIQALHNDMDLSAEHEPSFISQSLESKIHNFLQGNSAFNAFDLRFPGQPGENLSPVTGADAQVGTPVRDEGGGTPTQDEMMDKGAAAPAATTAYQKPSSYSRSAVGQNGQLYRHQTYANHDVSERGVTVGHYPPVSAQTGRPGEMAPGSDASAQPVEPVQMVNESGWYNNSYPEGSSQLLRGFSAPPLRGAQENKAAGLYPYQAEQSQQPKNMASQQGLNAASAFFTKSLPPVPVIPPPPRVFENPLPGTSGALIPQEPPLHAGTDEMMGDRVGSVISGMVVHDHQHKSVFHPDNSIYDNERAPPPRPEDQHYPEAPEHYHNEPHPHNDHFFQEEPYLHPDEPYHRHPGPGPPPHRYPRVRGHLTPPLSPAEDPYFSHDYQRHGPPPPPRFALRRPPPHPEMRHPGLRPPHRPPHPPPHHFPRGPPRPPFPPFRGPEPRLRGKRPGPLGRGSPGPMFAPKRPFPPPRY</sequence>
<dbReference type="GO" id="GO:0000993">
    <property type="term" value="F:RNA polymerase II complex binding"/>
    <property type="evidence" value="ECO:0007669"/>
    <property type="project" value="TreeGrafter"/>
</dbReference>
<dbReference type="InterPro" id="IPR006569">
    <property type="entry name" value="CID_dom"/>
</dbReference>
<evidence type="ECO:0000256" key="2">
    <source>
        <dbReference type="ARBA" id="ARBA00022553"/>
    </source>
</evidence>
<evidence type="ECO:0000256" key="4">
    <source>
        <dbReference type="ARBA" id="ARBA00062892"/>
    </source>
</evidence>
<evidence type="ECO:0000256" key="3">
    <source>
        <dbReference type="ARBA" id="ARBA00022990"/>
    </source>
</evidence>
<keyword evidence="2" id="KW-0597">Phosphoprotein</keyword>
<protein>
    <recommendedName>
        <fullName evidence="5">Regulation of nuclear pre-mRNA domain-containing protein 2</fullName>
    </recommendedName>
</protein>
<keyword evidence="9" id="KW-1185">Reference proteome</keyword>
<evidence type="ECO:0000256" key="1">
    <source>
        <dbReference type="ARBA" id="ARBA00022481"/>
    </source>
</evidence>
<feature type="compositionally biased region" description="Basic residues" evidence="6">
    <location>
        <begin position="1028"/>
        <end position="1045"/>
    </location>
</feature>
<gene>
    <name evidence="8" type="ORF">D4764_21G0005480</name>
</gene>
<comment type="caution">
    <text evidence="8">The sequence shown here is derived from an EMBL/GenBank/DDBJ whole genome shotgun (WGS) entry which is preliminary data.</text>
</comment>
<dbReference type="SUPFAM" id="SSF48464">
    <property type="entry name" value="ENTH/VHS domain"/>
    <property type="match status" value="1"/>
</dbReference>
<accession>A0A5C6NFI7</accession>
<organism evidence="8 9">
    <name type="scientific">Takifugu flavidus</name>
    <name type="common">sansaifugu</name>
    <dbReference type="NCBI Taxonomy" id="433684"/>
    <lineage>
        <taxon>Eukaryota</taxon>
        <taxon>Metazoa</taxon>
        <taxon>Chordata</taxon>
        <taxon>Craniata</taxon>
        <taxon>Vertebrata</taxon>
        <taxon>Euteleostomi</taxon>
        <taxon>Actinopterygii</taxon>
        <taxon>Neopterygii</taxon>
        <taxon>Teleostei</taxon>
        <taxon>Neoteleostei</taxon>
        <taxon>Acanthomorphata</taxon>
        <taxon>Eupercaria</taxon>
        <taxon>Tetraodontiformes</taxon>
        <taxon>Tetradontoidea</taxon>
        <taxon>Tetraodontidae</taxon>
        <taxon>Takifugu</taxon>
    </lineage>
</organism>
<proteinExistence type="predicted"/>
<evidence type="ECO:0000259" key="7">
    <source>
        <dbReference type="PROSITE" id="PS51391"/>
    </source>
</evidence>
<feature type="domain" description="CID" evidence="7">
    <location>
        <begin position="9"/>
        <end position="142"/>
    </location>
</feature>
<evidence type="ECO:0000313" key="9">
    <source>
        <dbReference type="Proteomes" id="UP000324091"/>
    </source>
</evidence>